<dbReference type="InterPro" id="IPR006128">
    <property type="entry name" value="Lipoprotein_PsaA-like"/>
</dbReference>
<keyword evidence="4" id="KW-0732">Signal</keyword>
<comment type="similarity">
    <text evidence="5">Belongs to the bacterial solute-binding protein 9 family.</text>
</comment>
<evidence type="ECO:0000313" key="9">
    <source>
        <dbReference type="Proteomes" id="UP000239237"/>
    </source>
</evidence>
<dbReference type="Proteomes" id="UP000237923">
    <property type="component" value="Unassembled WGS sequence"/>
</dbReference>
<dbReference type="EMBL" id="OKQU01000002">
    <property type="protein sequence ID" value="SPE09303.1"/>
    <property type="molecule type" value="Genomic_DNA"/>
</dbReference>
<dbReference type="GO" id="GO:0046872">
    <property type="term" value="F:metal ion binding"/>
    <property type="evidence" value="ECO:0007669"/>
    <property type="project" value="UniProtKB-KW"/>
</dbReference>
<evidence type="ECO:0000313" key="7">
    <source>
        <dbReference type="EMBL" id="SPE09303.1"/>
    </source>
</evidence>
<evidence type="ECO:0000256" key="5">
    <source>
        <dbReference type="RuleBase" id="RU003512"/>
    </source>
</evidence>
<dbReference type="CDD" id="cd01020">
    <property type="entry name" value="TroA_b"/>
    <property type="match status" value="1"/>
</dbReference>
<evidence type="ECO:0000313" key="6">
    <source>
        <dbReference type="EMBL" id="SPD93647.1"/>
    </source>
</evidence>
<dbReference type="Gene3D" id="3.40.50.1980">
    <property type="entry name" value="Nitrogenase molybdenum iron protein domain"/>
    <property type="match status" value="2"/>
</dbReference>
<keyword evidence="3" id="KW-0479">Metal-binding</keyword>
<dbReference type="AlphaFoldDB" id="A0A2N9KEL9"/>
<evidence type="ECO:0000256" key="1">
    <source>
        <dbReference type="ARBA" id="ARBA00004196"/>
    </source>
</evidence>
<dbReference type="PANTHER" id="PTHR42953">
    <property type="entry name" value="HIGH-AFFINITY ZINC UPTAKE SYSTEM PROTEIN ZNUA-RELATED"/>
    <property type="match status" value="1"/>
</dbReference>
<dbReference type="InterPro" id="IPR006127">
    <property type="entry name" value="ZnuA-like"/>
</dbReference>
<dbReference type="RefSeq" id="WP_105299755.1">
    <property type="nucleotide sequence ID" value="NZ_CAURUR010000004.1"/>
</dbReference>
<evidence type="ECO:0000256" key="4">
    <source>
        <dbReference type="ARBA" id="ARBA00022729"/>
    </source>
</evidence>
<dbReference type="GO" id="GO:0030313">
    <property type="term" value="C:cell envelope"/>
    <property type="evidence" value="ECO:0007669"/>
    <property type="project" value="UniProtKB-SubCell"/>
</dbReference>
<reference evidence="6 9" key="2">
    <citation type="submission" date="2018-02" db="EMBL/GenBank/DDBJ databases">
        <authorList>
            <person name="Rodrigo-Torres L."/>
            <person name="Arahal R. D."/>
            <person name="Lucena T."/>
        </authorList>
    </citation>
    <scope>NUCLEOTIDE SEQUENCE [LARGE SCALE GENOMIC DNA]</scope>
    <source>
        <strain evidence="6 9">CECT 8486</strain>
    </source>
</reference>
<dbReference type="PANTHER" id="PTHR42953:SF1">
    <property type="entry name" value="METAL-BINDING PROTEIN HI_0362-RELATED"/>
    <property type="match status" value="1"/>
</dbReference>
<dbReference type="InterPro" id="IPR050492">
    <property type="entry name" value="Bact_metal-bind_prot9"/>
</dbReference>
<proteinExistence type="inferred from homology"/>
<protein>
    <submittedName>
        <fullName evidence="7">Manganese ABC transporter substrate-binding lipoprotein</fullName>
    </submittedName>
</protein>
<reference evidence="7 8" key="1">
    <citation type="submission" date="2018-02" db="EMBL/GenBank/DDBJ databases">
        <authorList>
            <person name="Cohen D.B."/>
            <person name="Kent A.D."/>
        </authorList>
    </citation>
    <scope>NUCLEOTIDE SEQUENCE [LARGE SCALE GENOMIC DNA]</scope>
    <source>
        <strain evidence="7 8">CECT 9216</strain>
    </source>
</reference>
<organism evidence="7 8">
    <name type="scientific">Leuconostoc suionicum</name>
    <dbReference type="NCBI Taxonomy" id="1511761"/>
    <lineage>
        <taxon>Bacteria</taxon>
        <taxon>Bacillati</taxon>
        <taxon>Bacillota</taxon>
        <taxon>Bacilli</taxon>
        <taxon>Lactobacillales</taxon>
        <taxon>Lactobacillaceae</taxon>
        <taxon>Leuconostoc</taxon>
    </lineage>
</organism>
<evidence type="ECO:0000256" key="2">
    <source>
        <dbReference type="ARBA" id="ARBA00022448"/>
    </source>
</evidence>
<dbReference type="Pfam" id="PF01297">
    <property type="entry name" value="ZnuA"/>
    <property type="match status" value="1"/>
</dbReference>
<keyword evidence="2 5" id="KW-0813">Transport</keyword>
<evidence type="ECO:0000256" key="3">
    <source>
        <dbReference type="ARBA" id="ARBA00022723"/>
    </source>
</evidence>
<gene>
    <name evidence="7" type="primary">psaA_2</name>
    <name evidence="6" type="ORF">LES8486_01305</name>
    <name evidence="7" type="ORF">LES9216_01452</name>
</gene>
<keyword evidence="7" id="KW-0449">Lipoprotein</keyword>
<dbReference type="GO" id="GO:0007155">
    <property type="term" value="P:cell adhesion"/>
    <property type="evidence" value="ECO:0007669"/>
    <property type="project" value="InterPro"/>
</dbReference>
<dbReference type="EMBL" id="OKQR01000002">
    <property type="protein sequence ID" value="SPD93647.1"/>
    <property type="molecule type" value="Genomic_DNA"/>
</dbReference>
<dbReference type="SUPFAM" id="SSF53807">
    <property type="entry name" value="Helical backbone' metal receptor"/>
    <property type="match status" value="1"/>
</dbReference>
<keyword evidence="9" id="KW-1185">Reference proteome</keyword>
<comment type="subcellular location">
    <subcellularLocation>
        <location evidence="1">Cell envelope</location>
    </subcellularLocation>
</comment>
<evidence type="ECO:0000313" key="8">
    <source>
        <dbReference type="Proteomes" id="UP000237923"/>
    </source>
</evidence>
<accession>A0A2N9KEL9</accession>
<name>A0A2N9KEL9_9LACO</name>
<dbReference type="Proteomes" id="UP000239237">
    <property type="component" value="Unassembled WGS sequence"/>
</dbReference>
<dbReference type="GO" id="GO:0030001">
    <property type="term" value="P:metal ion transport"/>
    <property type="evidence" value="ECO:0007669"/>
    <property type="project" value="InterPro"/>
</dbReference>
<sequence length="293" mass="31912">MKKIIIALSAIVVIVIGVALFKGNSSSSSNQKITIVASTDFYAEIAKTVVGKHGTATAIIKDANVSPEDYEPTTTVAKKVSAADIVLANGLGYDAWLNKLAKTSKNTKLIRVGEDVLNKKAGVNPHLWNDPETMSKTANYLATELGKKDPKNRDYYKKNAKKYIASLKPVNDLITKISKKAEGQTVAQTEPVFEYMLDALGYKIMDTDFSEAIEEGNDPSPATLAALKSAITNHKIAFFVNNTQTSSSTVSNLIDLAKKNDIPVVNVTETIPNGENYVSWKLKELKEIEKVTQ</sequence>
<dbReference type="PRINTS" id="PR00690">
    <property type="entry name" value="ADHESNFAMILY"/>
</dbReference>